<feature type="domain" description="Toxin SymE-like" evidence="1">
    <location>
        <begin position="16"/>
        <end position="70"/>
    </location>
</feature>
<dbReference type="GO" id="GO:0005737">
    <property type="term" value="C:cytoplasm"/>
    <property type="evidence" value="ECO:0007669"/>
    <property type="project" value="InterPro"/>
</dbReference>
<accession>A0A318FFE6</accession>
<evidence type="ECO:0000313" key="3">
    <source>
        <dbReference type="Proteomes" id="UP000247485"/>
    </source>
</evidence>
<name>A0A318FFE6_KLEOX</name>
<gene>
    <name evidence="2" type="ORF">DET57_1151</name>
</gene>
<reference evidence="2 3" key="1">
    <citation type="submission" date="2018-05" db="EMBL/GenBank/DDBJ databases">
        <title>Freshwater and sediment microbial communities from various areas in North America, analyzing microbe dynamics in response to fracking.</title>
        <authorList>
            <person name="Lamendella R."/>
        </authorList>
    </citation>
    <scope>NUCLEOTIDE SEQUENCE [LARGE SCALE GENOMIC DNA]</scope>
    <source>
        <strain evidence="2 3">67</strain>
    </source>
</reference>
<protein>
    <submittedName>
        <fullName evidence="2">Toxic protein SymE</fullName>
    </submittedName>
</protein>
<dbReference type="AlphaFoldDB" id="A0A318FFE6"/>
<dbReference type="InterPro" id="IPR014944">
    <property type="entry name" value="Toxin_SymE-like"/>
</dbReference>
<comment type="caution">
    <text evidence="2">The sequence shown here is derived from an EMBL/GenBank/DDBJ whole genome shotgun (WGS) entry which is preliminary data.</text>
</comment>
<proteinExistence type="predicted"/>
<dbReference type="EMBL" id="QJJG01000015">
    <property type="protein sequence ID" value="PXW41327.1"/>
    <property type="molecule type" value="Genomic_DNA"/>
</dbReference>
<evidence type="ECO:0000313" key="2">
    <source>
        <dbReference type="EMBL" id="PXW41327.1"/>
    </source>
</evidence>
<dbReference type="GO" id="GO:0016788">
    <property type="term" value="F:hydrolase activity, acting on ester bonds"/>
    <property type="evidence" value="ECO:0007669"/>
    <property type="project" value="InterPro"/>
</dbReference>
<dbReference type="Proteomes" id="UP000247485">
    <property type="component" value="Unassembled WGS sequence"/>
</dbReference>
<organism evidence="2 3">
    <name type="scientific">Klebsiella oxytoca</name>
    <dbReference type="NCBI Taxonomy" id="571"/>
    <lineage>
        <taxon>Bacteria</taxon>
        <taxon>Pseudomonadati</taxon>
        <taxon>Pseudomonadota</taxon>
        <taxon>Gammaproteobacteria</taxon>
        <taxon>Enterobacterales</taxon>
        <taxon>Enterobacteriaceae</taxon>
        <taxon>Klebsiella/Raoultella group</taxon>
        <taxon>Klebsiella</taxon>
    </lineage>
</organism>
<dbReference type="RefSeq" id="WP_110275769.1">
    <property type="nucleotide sequence ID" value="NZ_QJJG01000015.1"/>
</dbReference>
<dbReference type="GO" id="GO:0003723">
    <property type="term" value="F:RNA binding"/>
    <property type="evidence" value="ECO:0007669"/>
    <property type="project" value="InterPro"/>
</dbReference>
<sequence>MTEEKSKPESPVSKPFRHLKVGYIRRKTRQSQRGQQHSSLNLNGDWLEEAGFPIGTTVKVSVMQGKLIIEQVNE</sequence>
<dbReference type="GO" id="GO:0016070">
    <property type="term" value="P:RNA metabolic process"/>
    <property type="evidence" value="ECO:0007669"/>
    <property type="project" value="InterPro"/>
</dbReference>
<dbReference type="Pfam" id="PF08845">
    <property type="entry name" value="SymE_toxin"/>
    <property type="match status" value="1"/>
</dbReference>
<evidence type="ECO:0000259" key="1">
    <source>
        <dbReference type="Pfam" id="PF08845"/>
    </source>
</evidence>